<dbReference type="GO" id="GO:0070180">
    <property type="term" value="F:large ribosomal subunit rRNA binding"/>
    <property type="evidence" value="ECO:0007669"/>
    <property type="project" value="TreeGrafter"/>
</dbReference>
<evidence type="ECO:0000256" key="1">
    <source>
        <dbReference type="ARBA" id="ARBA00010745"/>
    </source>
</evidence>
<dbReference type="SMART" id="SM01374">
    <property type="entry name" value="Ribosomal_L14"/>
    <property type="match status" value="1"/>
</dbReference>
<dbReference type="GeneID" id="39703303"/>
<keyword evidence="5" id="KW-0496">Mitochondrion</keyword>
<evidence type="ECO:0000256" key="2">
    <source>
        <dbReference type="ARBA" id="ARBA00022980"/>
    </source>
</evidence>
<dbReference type="SUPFAM" id="SSF50193">
    <property type="entry name" value="Ribosomal protein L14"/>
    <property type="match status" value="1"/>
</dbReference>
<comment type="similarity">
    <text evidence="1 4">Belongs to the universal ribosomal protein uL14 family.</text>
</comment>
<dbReference type="GO" id="GO:0005762">
    <property type="term" value="C:mitochondrial large ribosomal subunit"/>
    <property type="evidence" value="ECO:0007669"/>
    <property type="project" value="TreeGrafter"/>
</dbReference>
<dbReference type="GO" id="GO:0003735">
    <property type="term" value="F:structural constituent of ribosome"/>
    <property type="evidence" value="ECO:0007669"/>
    <property type="project" value="InterPro"/>
</dbReference>
<sequence>MIYNLTLLNVCDNSGVKTIKCFKIYNSAYGKLGGLVNASVKKAKAKNKLDKGTVVKAIIIRKKRLTDRKTGNFISFDSNDVIILNEKQEPVSTRIFGPMPLELRKKSCLKLLSLTSILI</sequence>
<evidence type="ECO:0000313" key="5">
    <source>
        <dbReference type="EMBL" id="QBJ06307.1"/>
    </source>
</evidence>
<dbReference type="PANTHER" id="PTHR11761">
    <property type="entry name" value="50S/60S RIBOSOMAL PROTEIN L14/L23"/>
    <property type="match status" value="1"/>
</dbReference>
<dbReference type="EMBL" id="MH844545">
    <property type="protein sequence ID" value="QBJ06307.1"/>
    <property type="molecule type" value="Genomic_DNA"/>
</dbReference>
<dbReference type="InterPro" id="IPR036853">
    <property type="entry name" value="Ribosomal_uL14_sf"/>
</dbReference>
<dbReference type="GO" id="GO:0006412">
    <property type="term" value="P:translation"/>
    <property type="evidence" value="ECO:0007669"/>
    <property type="project" value="InterPro"/>
</dbReference>
<dbReference type="RefSeq" id="YP_009577920.1">
    <property type="nucleotide sequence ID" value="NC_041490.1"/>
</dbReference>
<dbReference type="CDD" id="cd00337">
    <property type="entry name" value="Ribosomal_uL14"/>
    <property type="match status" value="1"/>
</dbReference>
<dbReference type="PANTHER" id="PTHR11761:SF3">
    <property type="entry name" value="LARGE RIBOSOMAL SUBUNIT PROTEIN UL14M"/>
    <property type="match status" value="1"/>
</dbReference>
<geneLocation type="mitochondrion" evidence="5"/>
<dbReference type="Pfam" id="PF00238">
    <property type="entry name" value="Ribosomal_L14"/>
    <property type="match status" value="1"/>
</dbReference>
<dbReference type="Gene3D" id="2.40.150.20">
    <property type="entry name" value="Ribosomal protein L14"/>
    <property type="match status" value="1"/>
</dbReference>
<accession>A0A481WB78</accession>
<keyword evidence="2 4" id="KW-0689">Ribosomal protein</keyword>
<evidence type="ECO:0000256" key="4">
    <source>
        <dbReference type="RuleBase" id="RU003949"/>
    </source>
</evidence>
<gene>
    <name evidence="5" type="primary">rpl14</name>
</gene>
<protein>
    <submittedName>
        <fullName evidence="5">Ribosomal protein L14</fullName>
    </submittedName>
</protein>
<reference evidence="5" key="1">
    <citation type="journal article" date="2018" name="Mitochondrial DNA Part B Resour">
        <title>The complete mitochondrial genome of a transitional form in secondary endosymbiotic Cryptophyte algae Guillardia theta strain CCMP2712.</title>
        <authorList>
            <person name="Suo F."/>
            <person name="Ma Y."/>
            <person name="Manzilamu Z."/>
            <person name="Huang L."/>
        </authorList>
    </citation>
    <scope>NUCLEOTIDE SEQUENCE</scope>
</reference>
<dbReference type="AlphaFoldDB" id="A0A481WB78"/>
<evidence type="ECO:0000256" key="3">
    <source>
        <dbReference type="ARBA" id="ARBA00023274"/>
    </source>
</evidence>
<dbReference type="InterPro" id="IPR000218">
    <property type="entry name" value="Ribosomal_uL14"/>
</dbReference>
<keyword evidence="3 4" id="KW-0687">Ribonucleoprotein</keyword>
<reference evidence="5" key="2">
    <citation type="submission" date="2018-09" db="EMBL/GenBank/DDBJ databases">
        <authorList>
            <person name="Suo F.Y."/>
            <person name="Ma Y.F."/>
            <person name="Huang L.D."/>
        </authorList>
    </citation>
    <scope>NUCLEOTIDE SEQUENCE</scope>
</reference>
<name>A0A481WB78_GUITH</name>
<dbReference type="HAMAP" id="MF_01367">
    <property type="entry name" value="Ribosomal_uL14"/>
    <property type="match status" value="1"/>
</dbReference>
<organism evidence="5">
    <name type="scientific">Guillardia theta</name>
    <name type="common">Cryptophyte</name>
    <name type="synonym">Cryptomonas phi</name>
    <dbReference type="NCBI Taxonomy" id="55529"/>
    <lineage>
        <taxon>Eukaryota</taxon>
        <taxon>Cryptophyceae</taxon>
        <taxon>Pyrenomonadales</taxon>
        <taxon>Geminigeraceae</taxon>
        <taxon>Guillardia</taxon>
    </lineage>
</organism>
<proteinExistence type="inferred from homology"/>